<evidence type="ECO:0000313" key="4">
    <source>
        <dbReference type="Proteomes" id="UP000265926"/>
    </source>
</evidence>
<dbReference type="InterPro" id="IPR058058">
    <property type="entry name" value="CBU_0592-like"/>
</dbReference>
<organism evidence="3 4">
    <name type="scientific">Maribellus luteus</name>
    <dbReference type="NCBI Taxonomy" id="2305463"/>
    <lineage>
        <taxon>Bacteria</taxon>
        <taxon>Pseudomonadati</taxon>
        <taxon>Bacteroidota</taxon>
        <taxon>Bacteroidia</taxon>
        <taxon>Marinilabiliales</taxon>
        <taxon>Prolixibacteraceae</taxon>
        <taxon>Maribellus</taxon>
    </lineage>
</organism>
<proteinExistence type="predicted"/>
<feature type="transmembrane region" description="Helical" evidence="1">
    <location>
        <begin position="32"/>
        <end position="52"/>
    </location>
</feature>
<keyword evidence="4" id="KW-1185">Reference proteome</keyword>
<dbReference type="Proteomes" id="UP000265926">
    <property type="component" value="Unassembled WGS sequence"/>
</dbReference>
<evidence type="ECO:0000313" key="3">
    <source>
        <dbReference type="EMBL" id="RIJ50898.1"/>
    </source>
</evidence>
<dbReference type="OrthoDB" id="826808at2"/>
<gene>
    <name evidence="3" type="ORF">D1614_02610</name>
</gene>
<dbReference type="EMBL" id="QWGR01000001">
    <property type="protein sequence ID" value="RIJ50898.1"/>
    <property type="molecule type" value="Genomic_DNA"/>
</dbReference>
<dbReference type="NCBIfam" id="NF047864">
    <property type="entry name" value="CBU_0592_membra"/>
    <property type="match status" value="1"/>
</dbReference>
<name>A0A399T511_9BACT</name>
<evidence type="ECO:0000259" key="2">
    <source>
        <dbReference type="Pfam" id="PF26604"/>
    </source>
</evidence>
<feature type="transmembrane region" description="Helical" evidence="1">
    <location>
        <begin position="6"/>
        <end position="27"/>
    </location>
</feature>
<comment type="caution">
    <text evidence="3">The sequence shown here is derived from an EMBL/GenBank/DDBJ whole genome shotgun (WGS) entry which is preliminary data.</text>
</comment>
<keyword evidence="1" id="KW-0812">Transmembrane</keyword>
<keyword evidence="1" id="KW-1133">Transmembrane helix</keyword>
<reference evidence="3 4" key="1">
    <citation type="submission" date="2018-08" db="EMBL/GenBank/DDBJ databases">
        <title>Pallidiluteibacterium maritimus gen. nov., sp. nov., isolated from coastal sediment.</title>
        <authorList>
            <person name="Zhou L.Y."/>
        </authorList>
    </citation>
    <scope>NUCLEOTIDE SEQUENCE [LARGE SCALE GENOMIC DNA]</scope>
    <source>
        <strain evidence="3 4">XSD2</strain>
    </source>
</reference>
<dbReference type="AlphaFoldDB" id="A0A399T511"/>
<sequence length="88" mass="9879">MIDFSTIGWLGAIIFVVAYLFLSIKLLSAEKVIYHILNALGGICLVINSVYLNDTPNLFVNAVWAVIAFFCIYKIIKTGFLSKRKANY</sequence>
<dbReference type="Pfam" id="PF26604">
    <property type="entry name" value="CBU_0592"/>
    <property type="match status" value="1"/>
</dbReference>
<protein>
    <recommendedName>
        <fullName evidence="2">CBU-0592-like domain-containing protein</fullName>
    </recommendedName>
</protein>
<accession>A0A399T511</accession>
<feature type="domain" description="CBU-0592-like" evidence="2">
    <location>
        <begin position="5"/>
        <end position="77"/>
    </location>
</feature>
<feature type="transmembrane region" description="Helical" evidence="1">
    <location>
        <begin position="58"/>
        <end position="76"/>
    </location>
</feature>
<keyword evidence="1" id="KW-0472">Membrane</keyword>
<evidence type="ECO:0000256" key="1">
    <source>
        <dbReference type="SAM" id="Phobius"/>
    </source>
</evidence>